<dbReference type="FunFam" id="2.40.50.140:FF:000041">
    <property type="entry name" value="Replication protein A subunit"/>
    <property type="match status" value="1"/>
</dbReference>
<dbReference type="GO" id="GO:0003677">
    <property type="term" value="F:DNA binding"/>
    <property type="evidence" value="ECO:0007669"/>
    <property type="project" value="UniProtKB-KW"/>
</dbReference>
<dbReference type="GO" id="GO:0008270">
    <property type="term" value="F:zinc ion binding"/>
    <property type="evidence" value="ECO:0007669"/>
    <property type="project" value="UniProtKB-KW"/>
</dbReference>
<evidence type="ECO:0000256" key="2">
    <source>
        <dbReference type="ARBA" id="ARBA00022723"/>
    </source>
</evidence>
<dbReference type="InterPro" id="IPR003871">
    <property type="entry name" value="RFA1B/D_OB_1st"/>
</dbReference>
<accession>A0A453RUS9</accession>
<dbReference type="InterPro" id="IPR012340">
    <property type="entry name" value="NA-bd_OB-fold"/>
</dbReference>
<dbReference type="Pfam" id="PF02721">
    <property type="entry name" value="DUF223"/>
    <property type="match status" value="1"/>
</dbReference>
<evidence type="ECO:0000256" key="3">
    <source>
        <dbReference type="ARBA" id="ARBA00022771"/>
    </source>
</evidence>
<dbReference type="CDD" id="cd04480">
    <property type="entry name" value="RPA1_DBD_A_like"/>
    <property type="match status" value="1"/>
</dbReference>
<organism evidence="7 8">
    <name type="scientific">Aegilops tauschii subsp. strangulata</name>
    <name type="common">Goatgrass</name>
    <dbReference type="NCBI Taxonomy" id="200361"/>
    <lineage>
        <taxon>Eukaryota</taxon>
        <taxon>Viridiplantae</taxon>
        <taxon>Streptophyta</taxon>
        <taxon>Embryophyta</taxon>
        <taxon>Tracheophyta</taxon>
        <taxon>Spermatophyta</taxon>
        <taxon>Magnoliopsida</taxon>
        <taxon>Liliopsida</taxon>
        <taxon>Poales</taxon>
        <taxon>Poaceae</taxon>
        <taxon>BOP clade</taxon>
        <taxon>Pooideae</taxon>
        <taxon>Triticodae</taxon>
        <taxon>Triticeae</taxon>
        <taxon>Triticinae</taxon>
        <taxon>Aegilops</taxon>
    </lineage>
</organism>
<keyword evidence="3" id="KW-0863">Zinc-finger</keyword>
<dbReference type="Gene3D" id="2.40.50.140">
    <property type="entry name" value="Nucleic acid-binding proteins"/>
    <property type="match status" value="1"/>
</dbReference>
<dbReference type="EnsemblPlants" id="AET7Gv20705600.12">
    <property type="protein sequence ID" value="AET7Gv20705600.12"/>
    <property type="gene ID" value="AET7Gv20705600"/>
</dbReference>
<keyword evidence="5" id="KW-0238">DNA-binding</keyword>
<dbReference type="PANTHER" id="PTHR47165">
    <property type="entry name" value="OS03G0429900 PROTEIN"/>
    <property type="match status" value="1"/>
</dbReference>
<evidence type="ECO:0000313" key="8">
    <source>
        <dbReference type="Proteomes" id="UP000015105"/>
    </source>
</evidence>
<dbReference type="Proteomes" id="UP000015105">
    <property type="component" value="Chromosome 7D"/>
</dbReference>
<evidence type="ECO:0000259" key="6">
    <source>
        <dbReference type="Pfam" id="PF02721"/>
    </source>
</evidence>
<dbReference type="AlphaFoldDB" id="A0A453RUS9"/>
<reference evidence="7" key="3">
    <citation type="journal article" date="2017" name="Nature">
        <title>Genome sequence of the progenitor of the wheat D genome Aegilops tauschii.</title>
        <authorList>
            <person name="Luo M.C."/>
            <person name="Gu Y.Q."/>
            <person name="Puiu D."/>
            <person name="Wang H."/>
            <person name="Twardziok S.O."/>
            <person name="Deal K.R."/>
            <person name="Huo N."/>
            <person name="Zhu T."/>
            <person name="Wang L."/>
            <person name="Wang Y."/>
            <person name="McGuire P.E."/>
            <person name="Liu S."/>
            <person name="Long H."/>
            <person name="Ramasamy R.K."/>
            <person name="Rodriguez J.C."/>
            <person name="Van S.L."/>
            <person name="Yuan L."/>
            <person name="Wang Z."/>
            <person name="Xia Z."/>
            <person name="Xiao L."/>
            <person name="Anderson O.D."/>
            <person name="Ouyang S."/>
            <person name="Liang Y."/>
            <person name="Zimin A.V."/>
            <person name="Pertea G."/>
            <person name="Qi P."/>
            <person name="Bennetzen J.L."/>
            <person name="Dai X."/>
            <person name="Dawson M.W."/>
            <person name="Muller H.G."/>
            <person name="Kugler K."/>
            <person name="Rivarola-Duarte L."/>
            <person name="Spannagl M."/>
            <person name="Mayer K.F.X."/>
            <person name="Lu F.H."/>
            <person name="Bevan M.W."/>
            <person name="Leroy P."/>
            <person name="Li P."/>
            <person name="You F.M."/>
            <person name="Sun Q."/>
            <person name="Liu Z."/>
            <person name="Lyons E."/>
            <person name="Wicker T."/>
            <person name="Salzberg S.L."/>
            <person name="Devos K.M."/>
            <person name="Dvorak J."/>
        </authorList>
    </citation>
    <scope>NUCLEOTIDE SEQUENCE [LARGE SCALE GENOMIC DNA]</scope>
    <source>
        <strain evidence="7">cv. AL8/78</strain>
    </source>
</reference>
<dbReference type="Gramene" id="AET7Gv20705600.6">
    <property type="protein sequence ID" value="AET7Gv20705600.6"/>
    <property type="gene ID" value="AET7Gv20705600"/>
</dbReference>
<keyword evidence="8" id="KW-1185">Reference proteome</keyword>
<dbReference type="EnsemblPlants" id="AET7Gv20705600.10">
    <property type="protein sequence ID" value="AET7Gv20705600.10"/>
    <property type="gene ID" value="AET7Gv20705600"/>
</dbReference>
<dbReference type="EnsemblPlants" id="AET7Gv20705600.6">
    <property type="protein sequence ID" value="AET7Gv20705600.6"/>
    <property type="gene ID" value="AET7Gv20705600"/>
</dbReference>
<proteinExistence type="inferred from homology"/>
<protein>
    <recommendedName>
        <fullName evidence="6">Replication protein A 70 kDa DNA-binding subunit B/D first OB fold domain-containing protein</fullName>
    </recommendedName>
</protein>
<dbReference type="Gramene" id="AET7Gv20705600.15">
    <property type="protein sequence ID" value="AET7Gv20705600.15"/>
    <property type="gene ID" value="AET7Gv20705600"/>
</dbReference>
<comment type="similarity">
    <text evidence="1">Belongs to the replication factor A protein 1 family.</text>
</comment>
<evidence type="ECO:0000256" key="1">
    <source>
        <dbReference type="ARBA" id="ARBA00005690"/>
    </source>
</evidence>
<reference evidence="8" key="2">
    <citation type="journal article" date="2017" name="Nat. Plants">
        <title>The Aegilops tauschii genome reveals multiple impacts of transposons.</title>
        <authorList>
            <person name="Zhao G."/>
            <person name="Zou C."/>
            <person name="Li K."/>
            <person name="Wang K."/>
            <person name="Li T."/>
            <person name="Gao L."/>
            <person name="Zhang X."/>
            <person name="Wang H."/>
            <person name="Yang Z."/>
            <person name="Liu X."/>
            <person name="Jiang W."/>
            <person name="Mao L."/>
            <person name="Kong X."/>
            <person name="Jiao Y."/>
            <person name="Jia J."/>
        </authorList>
    </citation>
    <scope>NUCLEOTIDE SEQUENCE [LARGE SCALE GENOMIC DNA]</scope>
    <source>
        <strain evidence="8">cv. AL8/78</strain>
    </source>
</reference>
<dbReference type="PANTHER" id="PTHR47165:SF4">
    <property type="entry name" value="OS03G0429900 PROTEIN"/>
    <property type="match status" value="1"/>
</dbReference>
<dbReference type="SUPFAM" id="SSF50249">
    <property type="entry name" value="Nucleic acid-binding proteins"/>
    <property type="match status" value="1"/>
</dbReference>
<dbReference type="STRING" id="200361.A0A453RUS9"/>
<feature type="domain" description="Replication protein A 70 kDa DNA-binding subunit B/D first OB fold" evidence="6">
    <location>
        <begin position="3"/>
        <end position="104"/>
    </location>
</feature>
<evidence type="ECO:0000256" key="4">
    <source>
        <dbReference type="ARBA" id="ARBA00022833"/>
    </source>
</evidence>
<dbReference type="Gramene" id="AET7Gv20705600.10">
    <property type="protein sequence ID" value="AET7Gv20705600.10"/>
    <property type="gene ID" value="AET7Gv20705600"/>
</dbReference>
<dbReference type="EnsemblPlants" id="AET7Gv20705600.15">
    <property type="protein sequence ID" value="AET7Gv20705600.15"/>
    <property type="gene ID" value="AET7Gv20705600"/>
</dbReference>
<reference evidence="7" key="5">
    <citation type="journal article" date="2021" name="G3 (Bethesda)">
        <title>Aegilops tauschii genome assembly Aet v5.0 features greater sequence contiguity and improved annotation.</title>
        <authorList>
            <person name="Wang L."/>
            <person name="Zhu T."/>
            <person name="Rodriguez J.C."/>
            <person name="Deal K.R."/>
            <person name="Dubcovsky J."/>
            <person name="McGuire P.E."/>
            <person name="Lux T."/>
            <person name="Spannagl M."/>
            <person name="Mayer K.F.X."/>
            <person name="Baldrich P."/>
            <person name="Meyers B.C."/>
            <person name="Huo N."/>
            <person name="Gu Y.Q."/>
            <person name="Zhou H."/>
            <person name="Devos K.M."/>
            <person name="Bennetzen J.L."/>
            <person name="Unver T."/>
            <person name="Budak H."/>
            <person name="Gulick P.J."/>
            <person name="Galiba G."/>
            <person name="Kalapos B."/>
            <person name="Nelson D.R."/>
            <person name="Li P."/>
            <person name="You F.M."/>
            <person name="Luo M.C."/>
            <person name="Dvorak J."/>
        </authorList>
    </citation>
    <scope>NUCLEOTIDE SEQUENCE [LARGE SCALE GENOMIC DNA]</scope>
    <source>
        <strain evidence="7">cv. AL8/78</strain>
    </source>
</reference>
<name>A0A453RUS9_AEGTS</name>
<evidence type="ECO:0000313" key="7">
    <source>
        <dbReference type="EnsemblPlants" id="AET7Gv20705600.6"/>
    </source>
</evidence>
<keyword evidence="4" id="KW-0862">Zinc</keyword>
<reference evidence="7" key="4">
    <citation type="submission" date="2019-03" db="UniProtKB">
        <authorList>
            <consortium name="EnsemblPlants"/>
        </authorList>
    </citation>
    <scope>IDENTIFICATION</scope>
</reference>
<evidence type="ECO:0000256" key="5">
    <source>
        <dbReference type="ARBA" id="ARBA00023125"/>
    </source>
</evidence>
<keyword evidence="2" id="KW-0479">Metal-binding</keyword>
<dbReference type="Gramene" id="AET7Gv20705600.12">
    <property type="protein sequence ID" value="AET7Gv20705600.12"/>
    <property type="gene ID" value="AET7Gv20705600"/>
</dbReference>
<sequence length="113" mass="13099">MAYDMLDAINNGKDSWKVKVRVISLWDVVNLNNNELISLDMTLLDEQGTMIHAKVMKHMVNNFRPLIQEGLVYMMENFKVTPAMNFNTVEGDKIINFLHTTKIQEIKDLKISE</sequence>
<reference evidence="8" key="1">
    <citation type="journal article" date="2014" name="Science">
        <title>Ancient hybridizations among the ancestral genomes of bread wheat.</title>
        <authorList>
            <consortium name="International Wheat Genome Sequencing Consortium,"/>
            <person name="Marcussen T."/>
            <person name="Sandve S.R."/>
            <person name="Heier L."/>
            <person name="Spannagl M."/>
            <person name="Pfeifer M."/>
            <person name="Jakobsen K.S."/>
            <person name="Wulff B.B."/>
            <person name="Steuernagel B."/>
            <person name="Mayer K.F."/>
            <person name="Olsen O.A."/>
        </authorList>
    </citation>
    <scope>NUCLEOTIDE SEQUENCE [LARGE SCALE GENOMIC DNA]</scope>
    <source>
        <strain evidence="8">cv. AL8/78</strain>
    </source>
</reference>